<dbReference type="Gene3D" id="3.40.50.10420">
    <property type="entry name" value="NagB/RpiA/CoA transferase-like"/>
    <property type="match status" value="1"/>
</dbReference>
<dbReference type="Proteomes" id="UP000664835">
    <property type="component" value="Unassembled WGS sequence"/>
</dbReference>
<dbReference type="InterPro" id="IPR002698">
    <property type="entry name" value="FTHF_cligase"/>
</dbReference>
<keyword evidence="6" id="KW-1185">Reference proteome</keyword>
<organism evidence="5 6">
    <name type="scientific">Thiomicrorhabdus marina</name>
    <dbReference type="NCBI Taxonomy" id="2818442"/>
    <lineage>
        <taxon>Bacteria</taxon>
        <taxon>Pseudomonadati</taxon>
        <taxon>Pseudomonadota</taxon>
        <taxon>Gammaproteobacteria</taxon>
        <taxon>Thiotrichales</taxon>
        <taxon>Piscirickettsiaceae</taxon>
        <taxon>Thiomicrorhabdus</taxon>
    </lineage>
</organism>
<keyword evidence="4" id="KW-0479">Metal-binding</keyword>
<accession>A0ABS3Q1A2</accession>
<evidence type="ECO:0000256" key="4">
    <source>
        <dbReference type="RuleBase" id="RU361279"/>
    </source>
</evidence>
<evidence type="ECO:0000313" key="5">
    <source>
        <dbReference type="EMBL" id="MBO1926081.1"/>
    </source>
</evidence>
<protein>
    <recommendedName>
        <fullName evidence="4">5-formyltetrahydrofolate cyclo-ligase</fullName>
        <ecNumber evidence="4">6.3.3.2</ecNumber>
    </recommendedName>
</protein>
<sequence length="204" mass="23687">MPSNLNQLRKDMRARRQQLSQSMQTQNARQALDFAKQLLNNSEFSKPQKIALFFTQDGELSTAPLIQYLWQETQHEVYLPVLHTLEKEPMTFAHYTESSRLQKNRFNIPEPFNTKSITAAELDWVFVPLVAYDQTGNRMGMGGGFYDRTFAFKQQSRPSNKPYLIGWAHSLQKVASLPTQPWDIPLYALINEKQIDWFENGLLS</sequence>
<evidence type="ECO:0000256" key="1">
    <source>
        <dbReference type="ARBA" id="ARBA00010638"/>
    </source>
</evidence>
<evidence type="ECO:0000313" key="6">
    <source>
        <dbReference type="Proteomes" id="UP000664835"/>
    </source>
</evidence>
<proteinExistence type="inferred from homology"/>
<comment type="similarity">
    <text evidence="1 4">Belongs to the 5-formyltetrahydrofolate cyclo-ligase family.</text>
</comment>
<comment type="catalytic activity">
    <reaction evidence="4">
        <text>(6S)-5-formyl-5,6,7,8-tetrahydrofolate + ATP = (6R)-5,10-methenyltetrahydrofolate + ADP + phosphate</text>
        <dbReference type="Rhea" id="RHEA:10488"/>
        <dbReference type="ChEBI" id="CHEBI:30616"/>
        <dbReference type="ChEBI" id="CHEBI:43474"/>
        <dbReference type="ChEBI" id="CHEBI:57455"/>
        <dbReference type="ChEBI" id="CHEBI:57457"/>
        <dbReference type="ChEBI" id="CHEBI:456216"/>
        <dbReference type="EC" id="6.3.3.2"/>
    </reaction>
</comment>
<dbReference type="NCBIfam" id="TIGR02727">
    <property type="entry name" value="MTHFS_bact"/>
    <property type="match status" value="1"/>
</dbReference>
<dbReference type="EMBL" id="JAGETV010000001">
    <property type="protein sequence ID" value="MBO1926081.1"/>
    <property type="molecule type" value="Genomic_DNA"/>
</dbReference>
<dbReference type="RefSeq" id="WP_208146345.1">
    <property type="nucleotide sequence ID" value="NZ_JAGETV010000001.1"/>
</dbReference>
<evidence type="ECO:0000256" key="2">
    <source>
        <dbReference type="ARBA" id="ARBA00022741"/>
    </source>
</evidence>
<dbReference type="GO" id="GO:0030272">
    <property type="term" value="F:5-formyltetrahydrofolate cyclo-ligase activity"/>
    <property type="evidence" value="ECO:0007669"/>
    <property type="project" value="UniProtKB-EC"/>
</dbReference>
<keyword evidence="3 4" id="KW-0067">ATP-binding</keyword>
<comment type="caution">
    <text evidence="5">The sequence shown here is derived from an EMBL/GenBank/DDBJ whole genome shotgun (WGS) entry which is preliminary data.</text>
</comment>
<dbReference type="EC" id="6.3.3.2" evidence="4"/>
<keyword evidence="5" id="KW-0436">Ligase</keyword>
<dbReference type="InterPro" id="IPR024185">
    <property type="entry name" value="FTHF_cligase-like_sf"/>
</dbReference>
<dbReference type="Pfam" id="PF01812">
    <property type="entry name" value="5-FTHF_cyc-lig"/>
    <property type="match status" value="1"/>
</dbReference>
<evidence type="ECO:0000256" key="3">
    <source>
        <dbReference type="ARBA" id="ARBA00022840"/>
    </source>
</evidence>
<reference evidence="5 6" key="1">
    <citation type="submission" date="2021-03" db="EMBL/GenBank/DDBJ databases">
        <title>Thiomicrorhabdus sp.nov.,novel sulfur-oxidizing bacteria isolated from coastal sediment.</title>
        <authorList>
            <person name="Liu X."/>
        </authorList>
    </citation>
    <scope>NUCLEOTIDE SEQUENCE [LARGE SCALE GENOMIC DNA]</scope>
    <source>
        <strain evidence="5 6">6S2-11</strain>
    </source>
</reference>
<name>A0ABS3Q1A2_9GAMM</name>
<dbReference type="PANTHER" id="PTHR23407:SF1">
    <property type="entry name" value="5-FORMYLTETRAHYDROFOLATE CYCLO-LIGASE"/>
    <property type="match status" value="1"/>
</dbReference>
<gene>
    <name evidence="5" type="ORF">J3998_00705</name>
</gene>
<comment type="cofactor">
    <cofactor evidence="4">
        <name>Mg(2+)</name>
        <dbReference type="ChEBI" id="CHEBI:18420"/>
    </cofactor>
</comment>
<dbReference type="PIRSF" id="PIRSF006806">
    <property type="entry name" value="FTHF_cligase"/>
    <property type="match status" value="1"/>
</dbReference>
<dbReference type="SUPFAM" id="SSF100950">
    <property type="entry name" value="NagB/RpiA/CoA transferase-like"/>
    <property type="match status" value="1"/>
</dbReference>
<keyword evidence="4" id="KW-0460">Magnesium</keyword>
<dbReference type="InterPro" id="IPR037171">
    <property type="entry name" value="NagB/RpiA_transferase-like"/>
</dbReference>
<keyword evidence="2 4" id="KW-0547">Nucleotide-binding</keyword>
<dbReference type="PANTHER" id="PTHR23407">
    <property type="entry name" value="ATPASE INHIBITOR/5-FORMYLTETRAHYDROFOLATE CYCLO-LIGASE"/>
    <property type="match status" value="1"/>
</dbReference>